<gene>
    <name evidence="1" type="ORF">L195_g061488</name>
</gene>
<protein>
    <submittedName>
        <fullName evidence="1">Uncharacterized protein</fullName>
    </submittedName>
</protein>
<evidence type="ECO:0000313" key="2">
    <source>
        <dbReference type="Proteomes" id="UP000236291"/>
    </source>
</evidence>
<sequence length="36" mass="4337">MENRKVEKLLYGEMRRSYGSDEISYGARVKVSIWRE</sequence>
<comment type="caution">
    <text evidence="1">The sequence shown here is derived from an EMBL/GenBank/DDBJ whole genome shotgun (WGS) entry which is preliminary data.</text>
</comment>
<reference evidence="1 2" key="2">
    <citation type="journal article" date="2017" name="Front. Plant Sci.">
        <title>Gene Classification and Mining of Molecular Markers Useful in Red Clover (Trifolium pratense) Breeding.</title>
        <authorList>
            <person name="Istvanek J."/>
            <person name="Dluhosova J."/>
            <person name="Dluhos P."/>
            <person name="Patkova L."/>
            <person name="Nedelnik J."/>
            <person name="Repkova J."/>
        </authorList>
    </citation>
    <scope>NUCLEOTIDE SEQUENCE [LARGE SCALE GENOMIC DNA]</scope>
    <source>
        <strain evidence="2">cv. Tatra</strain>
        <tissue evidence="1">Young leaves</tissue>
    </source>
</reference>
<evidence type="ECO:0000313" key="1">
    <source>
        <dbReference type="EMBL" id="PNX63157.1"/>
    </source>
</evidence>
<accession>A0A2K3KA42</accession>
<dbReference type="AlphaFoldDB" id="A0A2K3KA42"/>
<proteinExistence type="predicted"/>
<dbReference type="Proteomes" id="UP000236291">
    <property type="component" value="Unassembled WGS sequence"/>
</dbReference>
<reference evidence="1 2" key="1">
    <citation type="journal article" date="2014" name="Am. J. Bot.">
        <title>Genome assembly and annotation for red clover (Trifolium pratense; Fabaceae).</title>
        <authorList>
            <person name="Istvanek J."/>
            <person name="Jaros M."/>
            <person name="Krenek A."/>
            <person name="Repkova J."/>
        </authorList>
    </citation>
    <scope>NUCLEOTIDE SEQUENCE [LARGE SCALE GENOMIC DNA]</scope>
    <source>
        <strain evidence="2">cv. Tatra</strain>
        <tissue evidence="1">Young leaves</tissue>
    </source>
</reference>
<name>A0A2K3KA42_TRIPR</name>
<organism evidence="1 2">
    <name type="scientific">Trifolium pratense</name>
    <name type="common">Red clover</name>
    <dbReference type="NCBI Taxonomy" id="57577"/>
    <lineage>
        <taxon>Eukaryota</taxon>
        <taxon>Viridiplantae</taxon>
        <taxon>Streptophyta</taxon>
        <taxon>Embryophyta</taxon>
        <taxon>Tracheophyta</taxon>
        <taxon>Spermatophyta</taxon>
        <taxon>Magnoliopsida</taxon>
        <taxon>eudicotyledons</taxon>
        <taxon>Gunneridae</taxon>
        <taxon>Pentapetalae</taxon>
        <taxon>rosids</taxon>
        <taxon>fabids</taxon>
        <taxon>Fabales</taxon>
        <taxon>Fabaceae</taxon>
        <taxon>Papilionoideae</taxon>
        <taxon>50 kb inversion clade</taxon>
        <taxon>NPAAA clade</taxon>
        <taxon>Hologalegina</taxon>
        <taxon>IRL clade</taxon>
        <taxon>Trifolieae</taxon>
        <taxon>Trifolium</taxon>
    </lineage>
</organism>
<feature type="non-terminal residue" evidence="1">
    <location>
        <position position="36"/>
    </location>
</feature>
<dbReference type="EMBL" id="ASHM01152971">
    <property type="protein sequence ID" value="PNX63157.1"/>
    <property type="molecule type" value="Genomic_DNA"/>
</dbReference>